<dbReference type="EMBL" id="LNTY01000034">
    <property type="protein sequence ID" value="KXF81470.1"/>
    <property type="molecule type" value="Genomic_DNA"/>
</dbReference>
<dbReference type="OrthoDB" id="5586738at2"/>
<evidence type="ECO:0008006" key="3">
    <source>
        <dbReference type="Google" id="ProtNLM"/>
    </source>
</evidence>
<keyword evidence="2" id="KW-1185">Reference proteome</keyword>
<gene>
    <name evidence="1" type="ORF">ATN88_01760</name>
</gene>
<evidence type="ECO:0000313" key="2">
    <source>
        <dbReference type="Proteomes" id="UP000070529"/>
    </source>
</evidence>
<dbReference type="Proteomes" id="UP000070529">
    <property type="component" value="Unassembled WGS sequence"/>
</dbReference>
<dbReference type="AlphaFoldDB" id="A0A135I7N0"/>
<comment type="caution">
    <text evidence="1">The sequence shown here is derived from an EMBL/GenBank/DDBJ whole genome shotgun (WGS) entry which is preliminary data.</text>
</comment>
<dbReference type="STRING" id="294935.ATN88_01760"/>
<dbReference type="Pfam" id="PF11749">
    <property type="entry name" value="DUF3305"/>
    <property type="match status" value="1"/>
</dbReference>
<reference evidence="1 2" key="1">
    <citation type="submission" date="2015-11" db="EMBL/GenBank/DDBJ databases">
        <title>Genomic Taxonomy of the Vibrionaceae.</title>
        <authorList>
            <person name="Gomez-Gil B."/>
            <person name="Enciso-Ibarra J."/>
        </authorList>
    </citation>
    <scope>NUCLEOTIDE SEQUENCE [LARGE SCALE GENOMIC DNA]</scope>
    <source>
        <strain evidence="1 2">CAIM 912</strain>
    </source>
</reference>
<evidence type="ECO:0000313" key="1">
    <source>
        <dbReference type="EMBL" id="KXF81470.1"/>
    </source>
</evidence>
<dbReference type="InterPro" id="IPR021736">
    <property type="entry name" value="DUF3305"/>
</dbReference>
<dbReference type="RefSeq" id="WP_067416485.1">
    <property type="nucleotide sequence ID" value="NZ_LNTY01000034.1"/>
</dbReference>
<sequence length="151" mass="17328">MTETIKSPNHWLIQYELIDEEVQVGRWMTNRRTLGRVNLPTDESELEEGLPSLTLTLYRDERTDYRFNLSSSDPHLFFIFEVREDESVVPLRISASQTVAASHLDGDYLVLTITIPLAVQAWMEAFIGRHGELIEQPKKKRKKGAGRASGR</sequence>
<accession>A0A135I7N0</accession>
<protein>
    <recommendedName>
        <fullName evidence="3">DUF3305 domain-containing protein</fullName>
    </recommendedName>
</protein>
<organism evidence="1 2">
    <name type="scientific">Enterovibrio coralii</name>
    <dbReference type="NCBI Taxonomy" id="294935"/>
    <lineage>
        <taxon>Bacteria</taxon>
        <taxon>Pseudomonadati</taxon>
        <taxon>Pseudomonadota</taxon>
        <taxon>Gammaproteobacteria</taxon>
        <taxon>Vibrionales</taxon>
        <taxon>Vibrionaceae</taxon>
        <taxon>Enterovibrio</taxon>
    </lineage>
</organism>
<proteinExistence type="predicted"/>
<name>A0A135I7N0_9GAMM</name>